<dbReference type="InterPro" id="IPR005901">
    <property type="entry name" value="GLPGLI"/>
</dbReference>
<gene>
    <name evidence="1" type="ORF">EG240_08530</name>
</gene>
<name>A0A3P3WDD2_9FLAO</name>
<dbReference type="NCBIfam" id="TIGR01200">
    <property type="entry name" value="GLPGLI"/>
    <property type="match status" value="1"/>
</dbReference>
<protein>
    <submittedName>
        <fullName evidence="1">GLPGLI family protein</fullName>
    </submittedName>
</protein>
<sequence length="243" mass="28813">MFNQLYKKMKRIIIFFLLPIFCFSQINNIKITYDIKLIEENFKITDDPIYRRLEENAENTELLFEKYNNVSICSLVNDIQQDPVLYSLIDLFNPDFYDYIKKNNYSLYNSNYIYSASDYLLSTNIKYIWEFYDETKEIGGYLCYKAVSNNIENSKGSFYPVTVWYCPAIPLEAGFKNYNNLPGAVLELQEQYIAYLAKSITFNEVEKFELPKLPIISIEEYLQKVEQAKKDNPEMFPDFKSNN</sequence>
<dbReference type="EMBL" id="RQVQ01000016">
    <property type="protein sequence ID" value="RRJ90563.1"/>
    <property type="molecule type" value="Genomic_DNA"/>
</dbReference>
<dbReference type="AlphaFoldDB" id="A0A3P3WDD2"/>
<proteinExistence type="predicted"/>
<keyword evidence="2" id="KW-1185">Reference proteome</keyword>
<comment type="caution">
    <text evidence="1">The sequence shown here is derived from an EMBL/GenBank/DDBJ whole genome shotgun (WGS) entry which is preliminary data.</text>
</comment>
<dbReference type="Proteomes" id="UP000275719">
    <property type="component" value="Unassembled WGS sequence"/>
</dbReference>
<evidence type="ECO:0000313" key="1">
    <source>
        <dbReference type="EMBL" id="RRJ90563.1"/>
    </source>
</evidence>
<evidence type="ECO:0000313" key="2">
    <source>
        <dbReference type="Proteomes" id="UP000275719"/>
    </source>
</evidence>
<accession>A0A3P3WDD2</accession>
<organism evidence="1 2">
    <name type="scientific">Paenimyroides tangerinum</name>
    <dbReference type="NCBI Taxonomy" id="2488728"/>
    <lineage>
        <taxon>Bacteria</taxon>
        <taxon>Pseudomonadati</taxon>
        <taxon>Bacteroidota</taxon>
        <taxon>Flavobacteriia</taxon>
        <taxon>Flavobacteriales</taxon>
        <taxon>Flavobacteriaceae</taxon>
        <taxon>Paenimyroides</taxon>
    </lineage>
</organism>
<reference evidence="1 2" key="1">
    <citation type="submission" date="2018-11" db="EMBL/GenBank/DDBJ databases">
        <title>Flavobacterium sp. nov., YIM 102701-2 draft genome.</title>
        <authorList>
            <person name="Li G."/>
            <person name="Jiang Y."/>
        </authorList>
    </citation>
    <scope>NUCLEOTIDE SEQUENCE [LARGE SCALE GENOMIC DNA]</scope>
    <source>
        <strain evidence="1 2">YIM 102701-2</strain>
    </source>
</reference>